<sequence>MSVPWVRSVCGGSGCPRFERGFRSPAASGGSPWSKEVCFFGSGDGYGSWVFLFRFASDCDRLKVLLEGPWSIFGGRNFAFDSMETTLPPILEEWVQLPTLRFEYNWEHETIFRIASLIDRPLKIDDCSMTFERWRNCECPKKNPVMEPSKETLRVVARCRNNRPLGMMPPLRLVSPPLRLWIASTGQVISSPIRLA</sequence>
<evidence type="ECO:0008006" key="3">
    <source>
        <dbReference type="Google" id="ProtNLM"/>
    </source>
</evidence>
<dbReference type="EMBL" id="JAQQAF010000004">
    <property type="protein sequence ID" value="KAJ8494274.1"/>
    <property type="molecule type" value="Genomic_DNA"/>
</dbReference>
<gene>
    <name evidence="1" type="ORF">OPV22_015995</name>
</gene>
<reference evidence="1 2" key="1">
    <citation type="submission" date="2022-12" db="EMBL/GenBank/DDBJ databases">
        <title>Chromosome-scale assembly of the Ensete ventricosum genome.</title>
        <authorList>
            <person name="Dussert Y."/>
            <person name="Stocks J."/>
            <person name="Wendawek A."/>
            <person name="Woldeyes F."/>
            <person name="Nichols R.A."/>
            <person name="Borrell J.S."/>
        </authorList>
    </citation>
    <scope>NUCLEOTIDE SEQUENCE [LARGE SCALE GENOMIC DNA]</scope>
    <source>
        <strain evidence="2">cv. Maze</strain>
        <tissue evidence="1">Seeds</tissue>
    </source>
</reference>
<evidence type="ECO:0000313" key="1">
    <source>
        <dbReference type="EMBL" id="KAJ8494274.1"/>
    </source>
</evidence>
<organism evidence="1 2">
    <name type="scientific">Ensete ventricosum</name>
    <name type="common">Abyssinian banana</name>
    <name type="synonym">Musa ensete</name>
    <dbReference type="NCBI Taxonomy" id="4639"/>
    <lineage>
        <taxon>Eukaryota</taxon>
        <taxon>Viridiplantae</taxon>
        <taxon>Streptophyta</taxon>
        <taxon>Embryophyta</taxon>
        <taxon>Tracheophyta</taxon>
        <taxon>Spermatophyta</taxon>
        <taxon>Magnoliopsida</taxon>
        <taxon>Liliopsida</taxon>
        <taxon>Zingiberales</taxon>
        <taxon>Musaceae</taxon>
        <taxon>Ensete</taxon>
    </lineage>
</organism>
<comment type="caution">
    <text evidence="1">The sequence shown here is derived from an EMBL/GenBank/DDBJ whole genome shotgun (WGS) entry which is preliminary data.</text>
</comment>
<dbReference type="PANTHER" id="PTHR31286:SF180">
    <property type="entry name" value="OS10G0362600 PROTEIN"/>
    <property type="match status" value="1"/>
</dbReference>
<name>A0AAV8PMR0_ENSVE</name>
<dbReference type="InterPro" id="IPR040256">
    <property type="entry name" value="At4g02000-like"/>
</dbReference>
<dbReference type="PANTHER" id="PTHR31286">
    <property type="entry name" value="GLYCINE-RICH CELL WALL STRUCTURAL PROTEIN 1.8-LIKE"/>
    <property type="match status" value="1"/>
</dbReference>
<protein>
    <recommendedName>
        <fullName evidence="3">DUF4283 domain-containing protein</fullName>
    </recommendedName>
</protein>
<dbReference type="Proteomes" id="UP001222027">
    <property type="component" value="Unassembled WGS sequence"/>
</dbReference>
<accession>A0AAV8PMR0</accession>
<keyword evidence="2" id="KW-1185">Reference proteome</keyword>
<proteinExistence type="predicted"/>
<dbReference type="AlphaFoldDB" id="A0AAV8PMR0"/>
<evidence type="ECO:0000313" key="2">
    <source>
        <dbReference type="Proteomes" id="UP001222027"/>
    </source>
</evidence>